<organism evidence="2 3">
    <name type="scientific">Pleuronectes platessa</name>
    <name type="common">European plaice</name>
    <dbReference type="NCBI Taxonomy" id="8262"/>
    <lineage>
        <taxon>Eukaryota</taxon>
        <taxon>Metazoa</taxon>
        <taxon>Chordata</taxon>
        <taxon>Craniata</taxon>
        <taxon>Vertebrata</taxon>
        <taxon>Euteleostomi</taxon>
        <taxon>Actinopterygii</taxon>
        <taxon>Neopterygii</taxon>
        <taxon>Teleostei</taxon>
        <taxon>Neoteleostei</taxon>
        <taxon>Acanthomorphata</taxon>
        <taxon>Carangaria</taxon>
        <taxon>Pleuronectiformes</taxon>
        <taxon>Pleuronectoidei</taxon>
        <taxon>Pleuronectidae</taxon>
        <taxon>Pleuronectes</taxon>
    </lineage>
</organism>
<gene>
    <name evidence="2" type="ORF">PLEPLA_LOCUS2459</name>
</gene>
<reference evidence="2" key="1">
    <citation type="submission" date="2020-03" db="EMBL/GenBank/DDBJ databases">
        <authorList>
            <person name="Weist P."/>
        </authorList>
    </citation>
    <scope>NUCLEOTIDE SEQUENCE</scope>
</reference>
<sequence length="243" mass="26912">MPLLWTFQLSQGHAHHETSSHQESQEFLPTCCLVYRKEVEEVIGSSCFLGARRLSSFLPSSLRVEAQSERQPVPVSFCPLRPPPRIKAMFCRPTPQVRLASCPEESQLALFHGRNAKTGTTTTTIVSVLMCNPCGVTASSRGPATLWIGSVMSKKRKLDIERFEKGKTVLGLCLALEVIEELECLNTSLQKRTETVAVLTRPWQRKPGVLLSDWGAPLGRGQQTTNERTPLLRPGGLWGVPAH</sequence>
<accession>A0A9N7TN88</accession>
<feature type="region of interest" description="Disordered" evidence="1">
    <location>
        <begin position="215"/>
        <end position="243"/>
    </location>
</feature>
<keyword evidence="3" id="KW-1185">Reference proteome</keyword>
<evidence type="ECO:0000256" key="1">
    <source>
        <dbReference type="SAM" id="MobiDB-lite"/>
    </source>
</evidence>
<comment type="caution">
    <text evidence="2">The sequence shown here is derived from an EMBL/GenBank/DDBJ whole genome shotgun (WGS) entry which is preliminary data.</text>
</comment>
<name>A0A9N7TN88_PLEPL</name>
<dbReference type="AlphaFoldDB" id="A0A9N7TN88"/>
<proteinExistence type="predicted"/>
<dbReference type="Proteomes" id="UP001153269">
    <property type="component" value="Unassembled WGS sequence"/>
</dbReference>
<evidence type="ECO:0000313" key="2">
    <source>
        <dbReference type="EMBL" id="CAB1414748.1"/>
    </source>
</evidence>
<dbReference type="EMBL" id="CADEAL010000123">
    <property type="protein sequence ID" value="CAB1414748.1"/>
    <property type="molecule type" value="Genomic_DNA"/>
</dbReference>
<protein>
    <submittedName>
        <fullName evidence="2">Uncharacterized protein</fullName>
    </submittedName>
</protein>
<evidence type="ECO:0000313" key="3">
    <source>
        <dbReference type="Proteomes" id="UP001153269"/>
    </source>
</evidence>